<comment type="caution">
    <text evidence="2">The sequence shown here is derived from an EMBL/GenBank/DDBJ whole genome shotgun (WGS) entry which is preliminary data.</text>
</comment>
<name>A0A0B3RFG0_9RHOB</name>
<dbReference type="InterPro" id="IPR028992">
    <property type="entry name" value="Hedgehog/Intein_dom"/>
</dbReference>
<reference evidence="2 3" key="1">
    <citation type="submission" date="2014-10" db="EMBL/GenBank/DDBJ databases">
        <title>Genome sequence of Ponticoccus sp. strain UMTAT08 isolated from clonal culture of toxic dinoflagellate Alexandrium tamiyavanichii.</title>
        <authorList>
            <person name="Gan H.Y."/>
            <person name="Muhd D.-D."/>
            <person name="Mohd Noor M.E."/>
            <person name="Yeong Y.S."/>
            <person name="Usup G."/>
        </authorList>
    </citation>
    <scope>NUCLEOTIDE SEQUENCE [LARGE SCALE GENOMIC DNA]</scope>
    <source>
        <strain evidence="2 3">UMTAT08</strain>
    </source>
</reference>
<dbReference type="OrthoDB" id="6305173at2"/>
<evidence type="ECO:0000259" key="1">
    <source>
        <dbReference type="Pfam" id="PF13403"/>
    </source>
</evidence>
<dbReference type="EMBL" id="JSUQ01000034">
    <property type="protein sequence ID" value="KHQ49950.1"/>
    <property type="molecule type" value="Genomic_DNA"/>
</dbReference>
<dbReference type="RefSeq" id="WP_052244904.1">
    <property type="nucleotide sequence ID" value="NZ_JSUQ01000034.1"/>
</dbReference>
<dbReference type="InterPro" id="IPR036844">
    <property type="entry name" value="Hint_dom_sf"/>
</dbReference>
<keyword evidence="3" id="KW-1185">Reference proteome</keyword>
<dbReference type="PROSITE" id="PS50817">
    <property type="entry name" value="INTEIN_N_TER"/>
    <property type="match status" value="1"/>
</dbReference>
<dbReference type="GO" id="GO:0016539">
    <property type="term" value="P:intein-mediated protein splicing"/>
    <property type="evidence" value="ECO:0007669"/>
    <property type="project" value="InterPro"/>
</dbReference>
<sequence length="309" mass="32330">MPTSFTFGSSVGSDGLAATWQDDEGTITAVLDDGSILPGDEVAITGFDVNTMSFGGVSGGTGFYLGSGMFNGTKGYVFGSADTVAGNTAFFVVFDAPDGAQFGTAIGVNVYADDPSSQVLSSDAACFASGTLIATPDGERAVEALKIGDLVMTADGRTVPVRWMGRQTVHKAFASARVQPVRITAGAFGDRAPYRDLVLTSDHAVILDGVAINAGALVNGTSIQTVPMEQQPDLVTYHHVETDSHDIILANGLPAETYVDFVRRQAFDNYQDYLSLYGEERSIAAMPVPRASSARLIPAAVRMHLGLGA</sequence>
<dbReference type="AlphaFoldDB" id="A0A0B3RFG0"/>
<dbReference type="Pfam" id="PF13403">
    <property type="entry name" value="Hint_2"/>
    <property type="match status" value="1"/>
</dbReference>
<organism evidence="2 3">
    <name type="scientific">Mameliella alba</name>
    <dbReference type="NCBI Taxonomy" id="561184"/>
    <lineage>
        <taxon>Bacteria</taxon>
        <taxon>Pseudomonadati</taxon>
        <taxon>Pseudomonadota</taxon>
        <taxon>Alphaproteobacteria</taxon>
        <taxon>Rhodobacterales</taxon>
        <taxon>Roseobacteraceae</taxon>
        <taxon>Mameliella</taxon>
    </lineage>
</organism>
<dbReference type="SUPFAM" id="SSF51294">
    <property type="entry name" value="Hedgehog/intein (Hint) domain"/>
    <property type="match status" value="1"/>
</dbReference>
<feature type="domain" description="Hedgehog/Intein (Hint)" evidence="1">
    <location>
        <begin position="126"/>
        <end position="260"/>
    </location>
</feature>
<evidence type="ECO:0000313" key="3">
    <source>
        <dbReference type="Proteomes" id="UP000030960"/>
    </source>
</evidence>
<dbReference type="InterPro" id="IPR006141">
    <property type="entry name" value="Intein_N"/>
</dbReference>
<dbReference type="Proteomes" id="UP000030960">
    <property type="component" value="Unassembled WGS sequence"/>
</dbReference>
<protein>
    <submittedName>
        <fullName evidence="2">Type I secretion target repeat protein</fullName>
    </submittedName>
</protein>
<gene>
    <name evidence="2" type="ORF">OA50_05470</name>
</gene>
<proteinExistence type="predicted"/>
<accession>A0A0B3RFG0</accession>
<evidence type="ECO:0000313" key="2">
    <source>
        <dbReference type="EMBL" id="KHQ49950.1"/>
    </source>
</evidence>
<dbReference type="Gene3D" id="2.170.16.10">
    <property type="entry name" value="Hedgehog/Intein (Hint) domain"/>
    <property type="match status" value="1"/>
</dbReference>
<dbReference type="STRING" id="561184.SAMN05216376_116105"/>